<evidence type="ECO:0000313" key="2">
    <source>
        <dbReference type="EMBL" id="VFT82204.1"/>
    </source>
</evidence>
<gene>
    <name evidence="2" type="primary">Aste57867_5124</name>
    <name evidence="1" type="ORF">As57867_005111</name>
    <name evidence="2" type="ORF">ASTE57867_5124</name>
</gene>
<keyword evidence="3" id="KW-1185">Reference proteome</keyword>
<dbReference type="EMBL" id="VJMH01001521">
    <property type="protein sequence ID" value="KAF0711715.1"/>
    <property type="molecule type" value="Genomic_DNA"/>
</dbReference>
<organism evidence="2 3">
    <name type="scientific">Aphanomyces stellatus</name>
    <dbReference type="NCBI Taxonomy" id="120398"/>
    <lineage>
        <taxon>Eukaryota</taxon>
        <taxon>Sar</taxon>
        <taxon>Stramenopiles</taxon>
        <taxon>Oomycota</taxon>
        <taxon>Saprolegniomycetes</taxon>
        <taxon>Saprolegniales</taxon>
        <taxon>Verrucalvaceae</taxon>
        <taxon>Aphanomyces</taxon>
    </lineage>
</organism>
<proteinExistence type="predicted"/>
<reference evidence="2 3" key="1">
    <citation type="submission" date="2019-03" db="EMBL/GenBank/DDBJ databases">
        <authorList>
            <person name="Gaulin E."/>
            <person name="Dumas B."/>
        </authorList>
    </citation>
    <scope>NUCLEOTIDE SEQUENCE [LARGE SCALE GENOMIC DNA]</scope>
    <source>
        <strain evidence="2">CBS 568.67</strain>
    </source>
</reference>
<dbReference type="OrthoDB" id="93608at2759"/>
<dbReference type="EMBL" id="CAADRA010001522">
    <property type="protein sequence ID" value="VFT82204.1"/>
    <property type="molecule type" value="Genomic_DNA"/>
</dbReference>
<protein>
    <submittedName>
        <fullName evidence="2">Aste57867_5124 protein</fullName>
    </submittedName>
</protein>
<evidence type="ECO:0000313" key="1">
    <source>
        <dbReference type="EMBL" id="KAF0711715.1"/>
    </source>
</evidence>
<dbReference type="PANTHER" id="PTHR31827:SF1">
    <property type="entry name" value="EMB|CAB89363.1"/>
    <property type="match status" value="1"/>
</dbReference>
<dbReference type="PANTHER" id="PTHR31827">
    <property type="entry name" value="EMB|CAB89363.1"/>
    <property type="match status" value="1"/>
</dbReference>
<name>A0A485KDW4_9STRA</name>
<sequence length="218" mass="23287">MLACVFNGCSNPALAESTKCAFHKFRDQCRVAGCTNQAYARRSCARHGGKRPCAHRGCQGNARTGNLCMRHVPQKRLCQAAPDCSRAARIGGRCVAHGGGRLCAVDGCSSFSRVRGLCQRHHVSTTADPTTATDDLDVLSHLQLDDALEAFLANDDRRRHHRAESFDIDVVAAVLAQDAIEVDALHVHVGEVGLLEGCGNQNACAMQAPSQGSGHCNL</sequence>
<evidence type="ECO:0000313" key="3">
    <source>
        <dbReference type="Proteomes" id="UP000332933"/>
    </source>
</evidence>
<dbReference type="Proteomes" id="UP000332933">
    <property type="component" value="Unassembled WGS sequence"/>
</dbReference>
<accession>A0A485KDW4</accession>
<reference evidence="1" key="2">
    <citation type="submission" date="2019-06" db="EMBL/GenBank/DDBJ databases">
        <title>Genomics analysis of Aphanomyces spp. identifies a new class of oomycete effector associated with host adaptation.</title>
        <authorList>
            <person name="Gaulin E."/>
        </authorList>
    </citation>
    <scope>NUCLEOTIDE SEQUENCE</scope>
    <source>
        <strain evidence="1">CBS 578.67</strain>
    </source>
</reference>
<dbReference type="AlphaFoldDB" id="A0A485KDW4"/>